<evidence type="ECO:0000256" key="5">
    <source>
        <dbReference type="ARBA" id="ARBA00022825"/>
    </source>
</evidence>
<evidence type="ECO:0000256" key="6">
    <source>
        <dbReference type="PROSITE-ProRule" id="PRU01240"/>
    </source>
</evidence>
<dbReference type="SUPFAM" id="SSF52743">
    <property type="entry name" value="Subtilisin-like"/>
    <property type="match status" value="1"/>
</dbReference>
<keyword evidence="13" id="KW-1185">Reference proteome</keyword>
<dbReference type="Gene3D" id="3.40.50.200">
    <property type="entry name" value="Peptidase S8/S53 domain"/>
    <property type="match status" value="2"/>
</dbReference>
<evidence type="ECO:0000256" key="7">
    <source>
        <dbReference type="RuleBase" id="RU003355"/>
    </source>
</evidence>
<evidence type="ECO:0000256" key="1">
    <source>
        <dbReference type="ARBA" id="ARBA00011073"/>
    </source>
</evidence>
<comment type="caution">
    <text evidence="12">The sequence shown here is derived from an EMBL/GenBank/DDBJ whole genome shotgun (WGS) entry which is preliminary data.</text>
</comment>
<dbReference type="PROSITE" id="PS00137">
    <property type="entry name" value="SUBTILASE_HIS"/>
    <property type="match status" value="1"/>
</dbReference>
<organism evidence="12 13">
    <name type="scientific">Apiospora arundinis</name>
    <dbReference type="NCBI Taxonomy" id="335852"/>
    <lineage>
        <taxon>Eukaryota</taxon>
        <taxon>Fungi</taxon>
        <taxon>Dikarya</taxon>
        <taxon>Ascomycota</taxon>
        <taxon>Pezizomycotina</taxon>
        <taxon>Sordariomycetes</taxon>
        <taxon>Xylariomycetidae</taxon>
        <taxon>Amphisphaeriales</taxon>
        <taxon>Apiosporaceae</taxon>
        <taxon>Apiospora</taxon>
    </lineage>
</organism>
<protein>
    <submittedName>
        <fullName evidence="12">Minor extracellular protease vpr</fullName>
    </submittedName>
</protein>
<dbReference type="PRINTS" id="PR00723">
    <property type="entry name" value="SUBTILISIN"/>
</dbReference>
<dbReference type="PANTHER" id="PTHR43806:SF66">
    <property type="entry name" value="SERIN ENDOPEPTIDASE"/>
    <property type="match status" value="1"/>
</dbReference>
<reference evidence="12 13" key="1">
    <citation type="journal article" date="2024" name="IMA Fungus">
        <title>Apiospora arundinis, a panoply of carbohydrate-active enzymes and secondary metabolites.</title>
        <authorList>
            <person name="Sorensen T."/>
            <person name="Petersen C."/>
            <person name="Muurmann A.T."/>
            <person name="Christiansen J.V."/>
            <person name="Brundto M.L."/>
            <person name="Overgaard C.K."/>
            <person name="Boysen A.T."/>
            <person name="Wollenberg R.D."/>
            <person name="Larsen T.O."/>
            <person name="Sorensen J.L."/>
            <person name="Nielsen K.L."/>
            <person name="Sondergaard T.E."/>
        </authorList>
    </citation>
    <scope>NUCLEOTIDE SEQUENCE [LARGE SCALE GENOMIC DNA]</scope>
    <source>
        <strain evidence="12 13">AAU 773</strain>
    </source>
</reference>
<evidence type="ECO:0000256" key="2">
    <source>
        <dbReference type="ARBA" id="ARBA00022670"/>
    </source>
</evidence>
<name>A0ABR2HLY9_9PEZI</name>
<feature type="region of interest" description="Disordered" evidence="8">
    <location>
        <begin position="116"/>
        <end position="148"/>
    </location>
</feature>
<dbReference type="CDD" id="cd07489">
    <property type="entry name" value="Peptidases_S8_5"/>
    <property type="match status" value="1"/>
</dbReference>
<evidence type="ECO:0000259" key="11">
    <source>
        <dbReference type="Pfam" id="PF06280"/>
    </source>
</evidence>
<evidence type="ECO:0000256" key="8">
    <source>
        <dbReference type="SAM" id="MobiDB-lite"/>
    </source>
</evidence>
<evidence type="ECO:0000256" key="3">
    <source>
        <dbReference type="ARBA" id="ARBA00022729"/>
    </source>
</evidence>
<dbReference type="Pfam" id="PF06280">
    <property type="entry name" value="fn3_5"/>
    <property type="match status" value="1"/>
</dbReference>
<gene>
    <name evidence="12" type="ORF">PGQ11_015637</name>
</gene>
<feature type="chain" id="PRO_5045403230" evidence="9">
    <location>
        <begin position="19"/>
        <end position="926"/>
    </location>
</feature>
<feature type="domain" description="Peptidase S8/S53" evidence="10">
    <location>
        <begin position="172"/>
        <end position="586"/>
    </location>
</feature>
<sequence>MKISSVFCALFAVAHVGAKATADAAAPAPSNSADWVHGSYIVELKNDESLASLYDALSSEDGIKTEERMKMGNSKIFNGASFKVLDAAGHDSLKLLDLIRAKPAVKSAWPVRTVTLDAGKTEEPPKTSAPSSGSQKRQESHAADADEPWMADTYMPHLMTQIDRLHAMNITGKGFKIAMMDSGVDYKHPALGGCFGPGCLVEGGYDFVGEAPKGGAPQPDNDPYDDCFGHGTHVAGTIAAQAAGNKYGFSGAAPGAKLWSYRCWNCAGVGSNEILLASFIKAFEDGADIIQCSNGKYDVAGWADEPWALVASRIAQTGVPVIVSGGNSGGRGMFNPSTPASGLGVESVAAVQNKNDPIFVSSGAYTTDEGQNKTKEHVYGFFAGTPYPAKALTLPLWSVGNDTESTTDACKPLPDNTPDLSDKLVLIRVVPDARASNCYPLDQGANIRAKGGKYIAYYAYSNTTWDEQFVYTEGLEGVISVAPHQGAAWIEMLGRGVQVNVSIPDKASTKEILVELEDHETGGYAADFTSWGPNWELEPKPQVASPGGRILNTYPVKMGSYRVMSGTSMACPLVAGVIALMGEARGGKLDSKLFGRILSTTSKPLPWFDGKTASRDLLAPVQQVGSGIVQAYDAVFAKTLFDVQSLRLNDSDHFVAEHSFTIENAGAEAATYEIGHMRALSMYAKIATNAGDVLAGYPNPTVDAWAELTFNPDVVTVPAGGKAKVAVTVVPPQGVNATRLPVYSGYVSINSTREEHLVLPYLGVVGSMRSAPIITASGSFLANYGAPADAGTKYTLPTPDPAFEPGTEDNGRLPNFLLTPVMGTRLLHVHVVAVEGNNNTMKTPTGVACMGALAGWPKRYLASIGQRAYFLGMLADGTVLPPGSYKMVASALRIFGDEAVVEDWDVIETVPFSVQYANGTALPTTK</sequence>
<dbReference type="PROSITE" id="PS00138">
    <property type="entry name" value="SUBTILASE_SER"/>
    <property type="match status" value="1"/>
</dbReference>
<proteinExistence type="inferred from homology"/>
<dbReference type="InterPro" id="IPR000209">
    <property type="entry name" value="Peptidase_S8/S53_dom"/>
</dbReference>
<dbReference type="InterPro" id="IPR023827">
    <property type="entry name" value="Peptidase_S8_Asp-AS"/>
</dbReference>
<dbReference type="GO" id="GO:0008233">
    <property type="term" value="F:peptidase activity"/>
    <property type="evidence" value="ECO:0007669"/>
    <property type="project" value="UniProtKB-KW"/>
</dbReference>
<dbReference type="PANTHER" id="PTHR43806">
    <property type="entry name" value="PEPTIDASE S8"/>
    <property type="match status" value="1"/>
</dbReference>
<feature type="active site" description="Charge relay system" evidence="6">
    <location>
        <position position="181"/>
    </location>
</feature>
<comment type="similarity">
    <text evidence="1 6 7">Belongs to the peptidase S8 family.</text>
</comment>
<keyword evidence="5 6" id="KW-0720">Serine protease</keyword>
<dbReference type="EMBL" id="JAPCWZ010000010">
    <property type="protein sequence ID" value="KAK8849157.1"/>
    <property type="molecule type" value="Genomic_DNA"/>
</dbReference>
<dbReference type="InterPro" id="IPR010435">
    <property type="entry name" value="C5a/SBT2-like_Fn3"/>
</dbReference>
<dbReference type="InterPro" id="IPR023828">
    <property type="entry name" value="Peptidase_S8_Ser-AS"/>
</dbReference>
<evidence type="ECO:0000256" key="4">
    <source>
        <dbReference type="ARBA" id="ARBA00022801"/>
    </source>
</evidence>
<dbReference type="PROSITE" id="PS00136">
    <property type="entry name" value="SUBTILASE_ASP"/>
    <property type="match status" value="1"/>
</dbReference>
<dbReference type="PROSITE" id="PS51892">
    <property type="entry name" value="SUBTILASE"/>
    <property type="match status" value="1"/>
</dbReference>
<keyword evidence="4 6" id="KW-0378">Hydrolase</keyword>
<feature type="active site" description="Charge relay system" evidence="6">
    <location>
        <position position="568"/>
    </location>
</feature>
<dbReference type="InterPro" id="IPR050131">
    <property type="entry name" value="Peptidase_S8_subtilisin-like"/>
</dbReference>
<dbReference type="Gene3D" id="2.60.40.1710">
    <property type="entry name" value="Subtilisin-like superfamily"/>
    <property type="match status" value="1"/>
</dbReference>
<keyword evidence="3 9" id="KW-0732">Signal</keyword>
<dbReference type="GO" id="GO:0006508">
    <property type="term" value="P:proteolysis"/>
    <property type="evidence" value="ECO:0007669"/>
    <property type="project" value="UniProtKB-KW"/>
</dbReference>
<accession>A0ABR2HLY9</accession>
<dbReference type="InterPro" id="IPR015500">
    <property type="entry name" value="Peptidase_S8_subtilisin-rel"/>
</dbReference>
<evidence type="ECO:0000256" key="9">
    <source>
        <dbReference type="SAM" id="SignalP"/>
    </source>
</evidence>
<feature type="domain" description="C5a peptidase/Subtilisin-like protease SBT2-like Fn3-like" evidence="11">
    <location>
        <begin position="648"/>
        <end position="762"/>
    </location>
</feature>
<dbReference type="Pfam" id="PF00082">
    <property type="entry name" value="Peptidase_S8"/>
    <property type="match status" value="1"/>
</dbReference>
<evidence type="ECO:0000313" key="12">
    <source>
        <dbReference type="EMBL" id="KAK8849157.1"/>
    </source>
</evidence>
<dbReference type="Proteomes" id="UP001390339">
    <property type="component" value="Unassembled WGS sequence"/>
</dbReference>
<evidence type="ECO:0000259" key="10">
    <source>
        <dbReference type="Pfam" id="PF00082"/>
    </source>
</evidence>
<dbReference type="InterPro" id="IPR022398">
    <property type="entry name" value="Peptidase_S8_His-AS"/>
</dbReference>
<feature type="signal peptide" evidence="9">
    <location>
        <begin position="1"/>
        <end position="18"/>
    </location>
</feature>
<keyword evidence="2 6" id="KW-0645">Protease</keyword>
<dbReference type="InterPro" id="IPR034187">
    <property type="entry name" value="Peptidases_S8_5"/>
</dbReference>
<evidence type="ECO:0000313" key="13">
    <source>
        <dbReference type="Proteomes" id="UP001390339"/>
    </source>
</evidence>
<feature type="active site" description="Charge relay system" evidence="6">
    <location>
        <position position="230"/>
    </location>
</feature>
<dbReference type="InterPro" id="IPR036852">
    <property type="entry name" value="Peptidase_S8/S53_dom_sf"/>
</dbReference>